<feature type="domain" description="Aminotransferase class V" evidence="11">
    <location>
        <begin position="4"/>
        <end position="362"/>
    </location>
</feature>
<evidence type="ECO:0000256" key="7">
    <source>
        <dbReference type="ARBA" id="ARBA00023004"/>
    </source>
</evidence>
<dbReference type="GO" id="GO:0046872">
    <property type="term" value="F:metal ion binding"/>
    <property type="evidence" value="ECO:0007669"/>
    <property type="project" value="UniProtKB-KW"/>
</dbReference>
<evidence type="ECO:0000256" key="2">
    <source>
        <dbReference type="ARBA" id="ARBA00006490"/>
    </source>
</evidence>
<keyword evidence="7" id="KW-0408">Iron</keyword>
<accession>K0K0F1</accession>
<evidence type="ECO:0000256" key="8">
    <source>
        <dbReference type="ARBA" id="ARBA00023014"/>
    </source>
</evidence>
<dbReference type="InterPro" id="IPR015424">
    <property type="entry name" value="PyrdxlP-dep_Trfase"/>
</dbReference>
<evidence type="ECO:0000256" key="4">
    <source>
        <dbReference type="ARBA" id="ARBA00022679"/>
    </source>
</evidence>
<sequence length="380" mass="40715">MHTVYLDNCATTRCRDEVVEVMLPLLGEQFGNPSSAHVMGRLARREVDRGVAAVARFVNADPAELTITSGATESNNLVMLGAFELHERAPANVVTSPLAHKSTLEVAKELARRGVEVRTAPVSRSGQVDLRALRGLVDDNTRLVTVDWVNSEIGTVQDVPAIAEVCRAHDTLLHVDAVQAAGRIPIDVAALGVDALSLSAHKVYGPKGIGALYVRASRQHRIRPLSFGGGQNRLRSGTLPTHLIVGFARACDLARQELAANTERARWLRQIVCDRVFAAVPGAKLNNDPEVSVPHIINVSFPGVTGESLVSSLSKVAISTGSACNSTSLQPSHVLKGIGLDDADANSAVRISLDPTMDEADLRYGLDVLCDRVLALRQEF</sequence>
<dbReference type="Gene3D" id="3.40.640.10">
    <property type="entry name" value="Type I PLP-dependent aspartate aminotransferase-like (Major domain)"/>
    <property type="match status" value="1"/>
</dbReference>
<dbReference type="InterPro" id="IPR000192">
    <property type="entry name" value="Aminotrans_V_dom"/>
</dbReference>
<dbReference type="OrthoDB" id="9808002at2"/>
<dbReference type="PANTHER" id="PTHR11601:SF34">
    <property type="entry name" value="CYSTEINE DESULFURASE"/>
    <property type="match status" value="1"/>
</dbReference>
<evidence type="ECO:0000256" key="9">
    <source>
        <dbReference type="ARBA" id="ARBA00050776"/>
    </source>
</evidence>
<dbReference type="AlphaFoldDB" id="K0K0F1"/>
<dbReference type="Pfam" id="PF00266">
    <property type="entry name" value="Aminotran_5"/>
    <property type="match status" value="1"/>
</dbReference>
<comment type="catalytic activity">
    <reaction evidence="9">
        <text>(sulfur carrier)-H + L-cysteine = (sulfur carrier)-SH + L-alanine</text>
        <dbReference type="Rhea" id="RHEA:43892"/>
        <dbReference type="Rhea" id="RHEA-COMP:14737"/>
        <dbReference type="Rhea" id="RHEA-COMP:14739"/>
        <dbReference type="ChEBI" id="CHEBI:29917"/>
        <dbReference type="ChEBI" id="CHEBI:35235"/>
        <dbReference type="ChEBI" id="CHEBI:57972"/>
        <dbReference type="ChEBI" id="CHEBI:64428"/>
        <dbReference type="EC" id="2.8.1.7"/>
    </reaction>
</comment>
<dbReference type="PROSITE" id="PS00595">
    <property type="entry name" value="AA_TRANSFER_CLASS_5"/>
    <property type="match status" value="1"/>
</dbReference>
<gene>
    <name evidence="12" type="primary">iscS1</name>
    <name evidence="12" type="ordered locus">BN6_45360</name>
</gene>
<dbReference type="SUPFAM" id="SSF53383">
    <property type="entry name" value="PLP-dependent transferases"/>
    <property type="match status" value="1"/>
</dbReference>
<dbReference type="RefSeq" id="WP_015101928.1">
    <property type="nucleotide sequence ID" value="NC_019673.1"/>
</dbReference>
<dbReference type="KEGG" id="sesp:BN6_45360"/>
<keyword evidence="4 12" id="KW-0808">Transferase</keyword>
<dbReference type="GO" id="GO:0031071">
    <property type="term" value="F:cysteine desulfurase activity"/>
    <property type="evidence" value="ECO:0007669"/>
    <property type="project" value="UniProtKB-EC"/>
</dbReference>
<evidence type="ECO:0000256" key="6">
    <source>
        <dbReference type="ARBA" id="ARBA00022898"/>
    </source>
</evidence>
<proteinExistence type="inferred from homology"/>
<dbReference type="BioCyc" id="SESP1179773:BN6_RS21965-MONOMER"/>
<dbReference type="GO" id="GO:0051536">
    <property type="term" value="F:iron-sulfur cluster binding"/>
    <property type="evidence" value="ECO:0007669"/>
    <property type="project" value="UniProtKB-KW"/>
</dbReference>
<reference evidence="12 13" key="1">
    <citation type="journal article" date="2012" name="BMC Genomics">
        <title>Complete genome sequence of Saccharothrix espanaensis DSM 44229T and comparison to the other completely sequenced Pseudonocardiaceae.</title>
        <authorList>
            <person name="Strobel T."/>
            <person name="Al-Dilaimi A."/>
            <person name="Blom J."/>
            <person name="Gessner A."/>
            <person name="Kalinowski J."/>
            <person name="Luzhetska M."/>
            <person name="Puhler A."/>
            <person name="Szczepanowski R."/>
            <person name="Bechthold A."/>
            <person name="Ruckert C."/>
        </authorList>
    </citation>
    <scope>NUCLEOTIDE SEQUENCE [LARGE SCALE GENOMIC DNA]</scope>
    <source>
        <strain evidence="13">ATCC 51144 / DSM 44229 / JCM 9112 / NBRC 15066 / NRRL 15764</strain>
    </source>
</reference>
<organism evidence="12 13">
    <name type="scientific">Saccharothrix espanaensis (strain ATCC 51144 / DSM 44229 / JCM 9112 / NBRC 15066 / NRRL 15764)</name>
    <dbReference type="NCBI Taxonomy" id="1179773"/>
    <lineage>
        <taxon>Bacteria</taxon>
        <taxon>Bacillati</taxon>
        <taxon>Actinomycetota</taxon>
        <taxon>Actinomycetes</taxon>
        <taxon>Pseudonocardiales</taxon>
        <taxon>Pseudonocardiaceae</taxon>
        <taxon>Saccharothrix</taxon>
    </lineage>
</organism>
<evidence type="ECO:0000256" key="10">
    <source>
        <dbReference type="RuleBase" id="RU004504"/>
    </source>
</evidence>
<evidence type="ECO:0000256" key="3">
    <source>
        <dbReference type="ARBA" id="ARBA00012239"/>
    </source>
</evidence>
<dbReference type="EMBL" id="HE804045">
    <property type="protein sequence ID" value="CCH31816.1"/>
    <property type="molecule type" value="Genomic_DNA"/>
</dbReference>
<keyword evidence="13" id="KW-1185">Reference proteome</keyword>
<dbReference type="Proteomes" id="UP000006281">
    <property type="component" value="Chromosome"/>
</dbReference>
<dbReference type="InterPro" id="IPR020578">
    <property type="entry name" value="Aminotrans_V_PyrdxlP_BS"/>
</dbReference>
<keyword evidence="8" id="KW-0411">Iron-sulfur</keyword>
<dbReference type="InterPro" id="IPR015422">
    <property type="entry name" value="PyrdxlP-dep_Trfase_small"/>
</dbReference>
<evidence type="ECO:0000256" key="5">
    <source>
        <dbReference type="ARBA" id="ARBA00022723"/>
    </source>
</evidence>
<evidence type="ECO:0000259" key="11">
    <source>
        <dbReference type="Pfam" id="PF00266"/>
    </source>
</evidence>
<dbReference type="PANTHER" id="PTHR11601">
    <property type="entry name" value="CYSTEINE DESULFURYLASE FAMILY MEMBER"/>
    <property type="match status" value="1"/>
</dbReference>
<comment type="similarity">
    <text evidence="2">Belongs to the class-V pyridoxal-phosphate-dependent aminotransferase family. NifS/IscS subfamily.</text>
</comment>
<dbReference type="eggNOG" id="COG1104">
    <property type="taxonomic scope" value="Bacteria"/>
</dbReference>
<dbReference type="InterPro" id="IPR015421">
    <property type="entry name" value="PyrdxlP-dep_Trfase_major"/>
</dbReference>
<evidence type="ECO:0000313" key="12">
    <source>
        <dbReference type="EMBL" id="CCH31816.1"/>
    </source>
</evidence>
<dbReference type="STRING" id="1179773.BN6_45360"/>
<name>K0K0F1_SACES</name>
<dbReference type="InterPro" id="IPR016454">
    <property type="entry name" value="Cysteine_dSase"/>
</dbReference>
<comment type="cofactor">
    <cofactor evidence="1 10">
        <name>pyridoxal 5'-phosphate</name>
        <dbReference type="ChEBI" id="CHEBI:597326"/>
    </cofactor>
</comment>
<evidence type="ECO:0000313" key="13">
    <source>
        <dbReference type="Proteomes" id="UP000006281"/>
    </source>
</evidence>
<dbReference type="HOGENOM" id="CLU_003433_0_2_11"/>
<dbReference type="PATRIC" id="fig|1179773.3.peg.4543"/>
<dbReference type="PIRSF" id="PIRSF005572">
    <property type="entry name" value="NifS"/>
    <property type="match status" value="1"/>
</dbReference>
<keyword evidence="5" id="KW-0479">Metal-binding</keyword>
<dbReference type="EC" id="2.8.1.7" evidence="3"/>
<keyword evidence="6" id="KW-0663">Pyridoxal phosphate</keyword>
<protein>
    <recommendedName>
        <fullName evidence="3">cysteine desulfurase</fullName>
        <ecNumber evidence="3">2.8.1.7</ecNumber>
    </recommendedName>
</protein>
<dbReference type="Gene3D" id="3.90.1150.10">
    <property type="entry name" value="Aspartate Aminotransferase, domain 1"/>
    <property type="match status" value="1"/>
</dbReference>
<evidence type="ECO:0000256" key="1">
    <source>
        <dbReference type="ARBA" id="ARBA00001933"/>
    </source>
</evidence>